<organism evidence="10 11">
    <name type="scientific">Niallia circulans</name>
    <name type="common">Bacillus circulans</name>
    <dbReference type="NCBI Taxonomy" id="1397"/>
    <lineage>
        <taxon>Bacteria</taxon>
        <taxon>Bacillati</taxon>
        <taxon>Bacillota</taxon>
        <taxon>Bacilli</taxon>
        <taxon>Bacillales</taxon>
        <taxon>Bacillaceae</taxon>
        <taxon>Niallia</taxon>
    </lineage>
</organism>
<keyword evidence="11" id="KW-1185">Reference proteome</keyword>
<evidence type="ECO:0000313" key="11">
    <source>
        <dbReference type="Proteomes" id="UP000036045"/>
    </source>
</evidence>
<name>A0A0J1INJ1_NIACI</name>
<evidence type="ECO:0000256" key="1">
    <source>
        <dbReference type="ARBA" id="ARBA00004651"/>
    </source>
</evidence>
<keyword evidence="5 8" id="KW-0812">Transmembrane</keyword>
<feature type="transmembrane region" description="Helical" evidence="8">
    <location>
        <begin position="169"/>
        <end position="196"/>
    </location>
</feature>
<reference evidence="10 11" key="1">
    <citation type="submission" date="2015-05" db="EMBL/GenBank/DDBJ databases">
        <title>Whole genome sequence and identification of bacterial endophytes from Costus igneus.</title>
        <authorList>
            <person name="Lee Y.P."/>
            <person name="Gan H.M."/>
            <person name="Eng W."/>
            <person name="Wheatley M.S."/>
            <person name="Caraballo A."/>
            <person name="Polter S."/>
            <person name="Savka M.A."/>
            <person name="Hudson A.O."/>
        </authorList>
    </citation>
    <scope>NUCLEOTIDE SEQUENCE [LARGE SCALE GENOMIC DNA]</scope>
    <source>
        <strain evidence="10 11">RIT379</strain>
    </source>
</reference>
<protein>
    <submittedName>
        <fullName evidence="10">Membrane protein</fullName>
    </submittedName>
</protein>
<proteinExistence type="predicted"/>
<keyword evidence="6 8" id="KW-1133">Transmembrane helix</keyword>
<dbReference type="Proteomes" id="UP000036045">
    <property type="component" value="Unassembled WGS sequence"/>
</dbReference>
<feature type="transmembrane region" description="Helical" evidence="8">
    <location>
        <begin position="278"/>
        <end position="295"/>
    </location>
</feature>
<feature type="transmembrane region" description="Helical" evidence="8">
    <location>
        <begin position="46"/>
        <end position="65"/>
    </location>
</feature>
<comment type="subcellular location">
    <subcellularLocation>
        <location evidence="1">Cell membrane</location>
        <topology evidence="1">Multi-pass membrane protein</topology>
    </subcellularLocation>
</comment>
<feature type="domain" description="Phosphotransferase system EIIC" evidence="9">
    <location>
        <begin position="12"/>
        <end position="335"/>
    </location>
</feature>
<dbReference type="InterPro" id="IPR003352">
    <property type="entry name" value="PTS_EIIC"/>
</dbReference>
<evidence type="ECO:0000256" key="5">
    <source>
        <dbReference type="ARBA" id="ARBA00022692"/>
    </source>
</evidence>
<accession>A0A0J1INJ1</accession>
<keyword evidence="2" id="KW-0813">Transport</keyword>
<feature type="transmembrane region" description="Helical" evidence="8">
    <location>
        <begin position="72"/>
        <end position="90"/>
    </location>
</feature>
<dbReference type="GO" id="GO:0008982">
    <property type="term" value="F:protein-N(PI)-phosphohistidine-sugar phosphotransferase activity"/>
    <property type="evidence" value="ECO:0007669"/>
    <property type="project" value="InterPro"/>
</dbReference>
<evidence type="ECO:0000313" key="10">
    <source>
        <dbReference type="EMBL" id="KLV27531.1"/>
    </source>
</evidence>
<keyword evidence="3" id="KW-1003">Cell membrane</keyword>
<dbReference type="Pfam" id="PF13303">
    <property type="entry name" value="PTS_EIIC_2"/>
    <property type="match status" value="1"/>
</dbReference>
<keyword evidence="4" id="KW-0762">Sugar transport</keyword>
<gene>
    <name evidence="10" type="ORF">ABW02_05095</name>
</gene>
<feature type="transmembrane region" description="Helical" evidence="8">
    <location>
        <begin position="203"/>
        <end position="222"/>
    </location>
</feature>
<dbReference type="RefSeq" id="WP_047940850.1">
    <property type="nucleotide sequence ID" value="NZ_JAMAUJ010000003.1"/>
</dbReference>
<feature type="transmembrane region" description="Helical" evidence="8">
    <location>
        <begin position="96"/>
        <end position="116"/>
    </location>
</feature>
<dbReference type="AlphaFoldDB" id="A0A0J1INJ1"/>
<dbReference type="GO" id="GO:0005886">
    <property type="term" value="C:plasma membrane"/>
    <property type="evidence" value="ECO:0007669"/>
    <property type="project" value="UniProtKB-SubCell"/>
</dbReference>
<sequence length="339" mass="34877">MKNKEYFMERMYKASAGMSNAVLVTLGMGLLLESIGKAFGWDVLIQIGGVAKVLLAPAFGAGIAYQLGGNTLVIFSAMVCSTIGGNALHATDAGMVLVSGQPISAVLAAVVATYVGKWINGKTILDMVAIPAAAILVGGIAGVGLAAVTTPMLEWISAQITSSVQGSPLVAPMVISLVWSILLMTPASSAALAIALQMDPVSSAAALIGCTVQFVGFTAMSLRQNDLGGFLAQSIITPKVQFPNLVKNPLLIIPPFVAAVICAPIATLGFGFTATYELAGLGLNSLIAPISIMATQGLHGFLIYVAVGMVLPIVITLPLYFVILRAGWAKAGDLAMKVQ</sequence>
<comment type="caution">
    <text evidence="10">The sequence shown here is derived from an EMBL/GenBank/DDBJ whole genome shotgun (WGS) entry which is preliminary data.</text>
</comment>
<keyword evidence="7 8" id="KW-0472">Membrane</keyword>
<dbReference type="OrthoDB" id="396983at2"/>
<feature type="transmembrane region" description="Helical" evidence="8">
    <location>
        <begin position="128"/>
        <end position="149"/>
    </location>
</feature>
<dbReference type="EMBL" id="LDPH01000003">
    <property type="protein sequence ID" value="KLV27531.1"/>
    <property type="molecule type" value="Genomic_DNA"/>
</dbReference>
<evidence type="ECO:0000256" key="3">
    <source>
        <dbReference type="ARBA" id="ARBA00022475"/>
    </source>
</evidence>
<dbReference type="GO" id="GO:0009401">
    <property type="term" value="P:phosphoenolpyruvate-dependent sugar phosphotransferase system"/>
    <property type="evidence" value="ECO:0007669"/>
    <property type="project" value="InterPro"/>
</dbReference>
<feature type="transmembrane region" description="Helical" evidence="8">
    <location>
        <begin position="251"/>
        <end position="271"/>
    </location>
</feature>
<evidence type="ECO:0000256" key="7">
    <source>
        <dbReference type="ARBA" id="ARBA00023136"/>
    </source>
</evidence>
<evidence type="ECO:0000256" key="6">
    <source>
        <dbReference type="ARBA" id="ARBA00022989"/>
    </source>
</evidence>
<evidence type="ECO:0000256" key="8">
    <source>
        <dbReference type="SAM" id="Phobius"/>
    </source>
</evidence>
<dbReference type="PATRIC" id="fig|1397.4.peg.3121"/>
<evidence type="ECO:0000256" key="2">
    <source>
        <dbReference type="ARBA" id="ARBA00022448"/>
    </source>
</evidence>
<evidence type="ECO:0000259" key="9">
    <source>
        <dbReference type="Pfam" id="PF13303"/>
    </source>
</evidence>
<evidence type="ECO:0000256" key="4">
    <source>
        <dbReference type="ARBA" id="ARBA00022597"/>
    </source>
</evidence>
<feature type="transmembrane region" description="Helical" evidence="8">
    <location>
        <begin position="301"/>
        <end position="323"/>
    </location>
</feature>